<reference evidence="3" key="1">
    <citation type="submission" date="2022-11" db="UniProtKB">
        <authorList>
            <consortium name="WormBaseParasite"/>
        </authorList>
    </citation>
    <scope>IDENTIFICATION</scope>
</reference>
<dbReference type="WBParaSite" id="jg19467">
    <property type="protein sequence ID" value="jg19467"/>
    <property type="gene ID" value="jg19467"/>
</dbReference>
<name>A0A915DI07_9BILA</name>
<evidence type="ECO:0000313" key="2">
    <source>
        <dbReference type="Proteomes" id="UP000887574"/>
    </source>
</evidence>
<keyword evidence="2" id="KW-1185">Reference proteome</keyword>
<feature type="chain" id="PRO_5037334082" evidence="1">
    <location>
        <begin position="22"/>
        <end position="70"/>
    </location>
</feature>
<evidence type="ECO:0000256" key="1">
    <source>
        <dbReference type="SAM" id="SignalP"/>
    </source>
</evidence>
<dbReference type="Proteomes" id="UP000887574">
    <property type="component" value="Unplaced"/>
</dbReference>
<organism evidence="2 3">
    <name type="scientific">Ditylenchus dipsaci</name>
    <dbReference type="NCBI Taxonomy" id="166011"/>
    <lineage>
        <taxon>Eukaryota</taxon>
        <taxon>Metazoa</taxon>
        <taxon>Ecdysozoa</taxon>
        <taxon>Nematoda</taxon>
        <taxon>Chromadorea</taxon>
        <taxon>Rhabditida</taxon>
        <taxon>Tylenchina</taxon>
        <taxon>Tylenchomorpha</taxon>
        <taxon>Sphaerularioidea</taxon>
        <taxon>Anguinidae</taxon>
        <taxon>Anguininae</taxon>
        <taxon>Ditylenchus</taxon>
    </lineage>
</organism>
<accession>A0A915DI07</accession>
<protein>
    <submittedName>
        <fullName evidence="3">Uncharacterized protein</fullName>
    </submittedName>
</protein>
<feature type="signal peptide" evidence="1">
    <location>
        <begin position="1"/>
        <end position="21"/>
    </location>
</feature>
<proteinExistence type="predicted"/>
<evidence type="ECO:0000313" key="3">
    <source>
        <dbReference type="WBParaSite" id="jg19467"/>
    </source>
</evidence>
<keyword evidence="1" id="KW-0732">Signal</keyword>
<dbReference type="AlphaFoldDB" id="A0A915DI07"/>
<sequence>MILGEQMAISFTLLATTCLLAEVFLREDSVLQPLFLYLFSQHSFFALCHQATLTSIPWKLPSLEFLVISA</sequence>